<dbReference type="Proteomes" id="UP000034175">
    <property type="component" value="Unassembled WGS sequence"/>
</dbReference>
<name>A0A0G1NZ66_9BACT</name>
<evidence type="ECO:0000313" key="2">
    <source>
        <dbReference type="Proteomes" id="UP000034175"/>
    </source>
</evidence>
<dbReference type="AlphaFoldDB" id="A0A0G1NZ66"/>
<comment type="caution">
    <text evidence="1">The sequence shown here is derived from an EMBL/GenBank/DDBJ whole genome shotgun (WGS) entry which is preliminary data.</text>
</comment>
<gene>
    <name evidence="1" type="ORF">UX39_C0019G0001</name>
</gene>
<sequence>KNDVIQQDSNIVTFVNIFAHFYIIPYERRKRRGIEP</sequence>
<feature type="non-terminal residue" evidence="1">
    <location>
        <position position="1"/>
    </location>
</feature>
<reference evidence="1 2" key="1">
    <citation type="journal article" date="2015" name="Nature">
        <title>rRNA introns, odd ribosomes, and small enigmatic genomes across a large radiation of phyla.</title>
        <authorList>
            <person name="Brown C.T."/>
            <person name="Hug L.A."/>
            <person name="Thomas B.C."/>
            <person name="Sharon I."/>
            <person name="Castelle C.J."/>
            <person name="Singh A."/>
            <person name="Wilkins M.J."/>
            <person name="Williams K.H."/>
            <person name="Banfield J.F."/>
        </authorList>
    </citation>
    <scope>NUCLEOTIDE SEQUENCE [LARGE SCALE GENOMIC DNA]</scope>
</reference>
<evidence type="ECO:0000313" key="1">
    <source>
        <dbReference type="EMBL" id="KKU25781.1"/>
    </source>
</evidence>
<organism evidence="1 2">
    <name type="scientific">Candidatus Magasanikbacteria bacterium GW2011_GWA2_46_17</name>
    <dbReference type="NCBI Taxonomy" id="1619042"/>
    <lineage>
        <taxon>Bacteria</taxon>
        <taxon>Candidatus Magasanikiibacteriota</taxon>
    </lineage>
</organism>
<dbReference type="EMBL" id="LCMA01000019">
    <property type="protein sequence ID" value="KKU25781.1"/>
    <property type="molecule type" value="Genomic_DNA"/>
</dbReference>
<accession>A0A0G1NZ66</accession>
<protein>
    <submittedName>
        <fullName evidence="1">Uncharacterized protein</fullName>
    </submittedName>
</protein>
<proteinExistence type="predicted"/>